<comment type="caution">
    <text evidence="1">The sequence shown here is derived from an EMBL/GenBank/DDBJ whole genome shotgun (WGS) entry which is preliminary data.</text>
</comment>
<accession>A0AA40KUN2</accession>
<evidence type="ECO:0000313" key="1">
    <source>
        <dbReference type="EMBL" id="KAK1133213.1"/>
    </source>
</evidence>
<organism evidence="1 2">
    <name type="scientific">Melipona bicolor</name>
    <dbReference type="NCBI Taxonomy" id="60889"/>
    <lineage>
        <taxon>Eukaryota</taxon>
        <taxon>Metazoa</taxon>
        <taxon>Ecdysozoa</taxon>
        <taxon>Arthropoda</taxon>
        <taxon>Hexapoda</taxon>
        <taxon>Insecta</taxon>
        <taxon>Pterygota</taxon>
        <taxon>Neoptera</taxon>
        <taxon>Endopterygota</taxon>
        <taxon>Hymenoptera</taxon>
        <taxon>Apocrita</taxon>
        <taxon>Aculeata</taxon>
        <taxon>Apoidea</taxon>
        <taxon>Anthophila</taxon>
        <taxon>Apidae</taxon>
        <taxon>Melipona</taxon>
    </lineage>
</organism>
<proteinExistence type="predicted"/>
<gene>
    <name evidence="1" type="ORF">K0M31_014567</name>
</gene>
<sequence>MELPSCWKAVNDERLTSQPNGTPKKGRITKIRLRGRFNGEDKRYRVEGNAENIGIDEYGSFRPGIKGNLQCIANGAGDKSFERAGHRFMETREPASGKTIPSWRFLSLIRQLVTDHWKQRE</sequence>
<evidence type="ECO:0000313" key="2">
    <source>
        <dbReference type="Proteomes" id="UP001177670"/>
    </source>
</evidence>
<dbReference type="AlphaFoldDB" id="A0AA40KUN2"/>
<protein>
    <submittedName>
        <fullName evidence="1">Uncharacterized protein</fullName>
    </submittedName>
</protein>
<reference evidence="1" key="1">
    <citation type="submission" date="2021-10" db="EMBL/GenBank/DDBJ databases">
        <title>Melipona bicolor Genome sequencing and assembly.</title>
        <authorList>
            <person name="Araujo N.S."/>
            <person name="Arias M.C."/>
        </authorList>
    </citation>
    <scope>NUCLEOTIDE SEQUENCE</scope>
    <source>
        <strain evidence="1">USP_2M_L1-L4_2017</strain>
        <tissue evidence="1">Whole body</tissue>
    </source>
</reference>
<keyword evidence="2" id="KW-1185">Reference proteome</keyword>
<dbReference type="EMBL" id="JAHYIQ010000004">
    <property type="protein sequence ID" value="KAK1133213.1"/>
    <property type="molecule type" value="Genomic_DNA"/>
</dbReference>
<dbReference type="Proteomes" id="UP001177670">
    <property type="component" value="Unassembled WGS sequence"/>
</dbReference>
<name>A0AA40KUN2_9HYME</name>